<evidence type="ECO:0000256" key="1">
    <source>
        <dbReference type="SAM" id="Coils"/>
    </source>
</evidence>
<keyword evidence="4" id="KW-1185">Reference proteome</keyword>
<accession>A0A0R3MG39</accession>
<proteinExistence type="predicted"/>
<comment type="caution">
    <text evidence="3">The sequence shown here is derived from an EMBL/GenBank/DDBJ whole genome shotgun (WGS) entry which is preliminary data.</text>
</comment>
<gene>
    <name evidence="3" type="ORF">CQ13_36515</name>
</gene>
<evidence type="ECO:0000256" key="2">
    <source>
        <dbReference type="SAM" id="MobiDB-lite"/>
    </source>
</evidence>
<evidence type="ECO:0000313" key="3">
    <source>
        <dbReference type="EMBL" id="KRR16863.1"/>
    </source>
</evidence>
<sequence>MIQSAVMGALSVVIGGDVSGLDKAAAKAEGIVGKLGKSIGVTAVTHLASYAAAATAAGAALAVHLTAKSMETIDAQSKLAHRLNGTVAELQALVHAGDLAGVSQETLAQNIGKMNQRLAEAARTGQGPAYEALRRLGLGASEFLTLPVDERLATLADRFKALGYTTAQQADVLKQFGIRGQEIINLFEGGGDTIRSAAKDVQAFGVAVSDVDAAEIEAANDAWTTARLLLTGIGNQIAVHISPLVQYLGDQLAEAGRQGGGFGEAIGAGVKLAIGAFARFQNEIYLARVGLDDLAADSIKVFDKVAGAIPKGIESATFGAVTAAQLGYRDIEHGFGKMRETLAAPPTDADWEKWWEGLKAKAKDAAQKVVDERKRVNAGGADTGDGMDDGQRKSLESRLERLKKSIASEDEQLRLQRDEELKNLAEFEQKKLLTAQEADALRLQIQDKFAQDSQALLQQRFEEGVIAEDELLARKYAKQLADLDTFERNRTITVERAAELRRKIEEKARLSALQLQASQYSGLANIVDTSMGQMTDLIGQEGDKQFGIFKAISAATALVKGYEAVVSAYAAGSKLGGPALGAVFAGIAAAGVAAHIAKLMSVSVNSGGGGSVAASGGGGEATAAAAAAPAQQAQAPQTMFLSVNGSFFGREQVRELAGKLIDFQNDGGKVVLA</sequence>
<organism evidence="3 4">
    <name type="scientific">Bradyrhizobium retamae</name>
    <dbReference type="NCBI Taxonomy" id="1300035"/>
    <lineage>
        <taxon>Bacteria</taxon>
        <taxon>Pseudomonadati</taxon>
        <taxon>Pseudomonadota</taxon>
        <taxon>Alphaproteobacteria</taxon>
        <taxon>Hyphomicrobiales</taxon>
        <taxon>Nitrobacteraceae</taxon>
        <taxon>Bradyrhizobium</taxon>
    </lineage>
</organism>
<evidence type="ECO:0008006" key="5">
    <source>
        <dbReference type="Google" id="ProtNLM"/>
    </source>
</evidence>
<dbReference type="RefSeq" id="WP_057847865.1">
    <property type="nucleotide sequence ID" value="NZ_LLYA01000215.1"/>
</dbReference>
<name>A0A0R3MG39_9BRAD</name>
<dbReference type="OrthoDB" id="38641at2"/>
<keyword evidence="1" id="KW-0175">Coiled coil</keyword>
<dbReference type="Proteomes" id="UP000052023">
    <property type="component" value="Unassembled WGS sequence"/>
</dbReference>
<evidence type="ECO:0000313" key="4">
    <source>
        <dbReference type="Proteomes" id="UP000052023"/>
    </source>
</evidence>
<dbReference type="EMBL" id="LLYA01000215">
    <property type="protein sequence ID" value="KRR16863.1"/>
    <property type="molecule type" value="Genomic_DNA"/>
</dbReference>
<reference evidence="3 4" key="1">
    <citation type="submission" date="2014-03" db="EMBL/GenBank/DDBJ databases">
        <title>Bradyrhizobium valentinum sp. nov., isolated from effective nodules of Lupinus mariae-josephae, a lupine endemic of basic-lime soils in Eastern Spain.</title>
        <authorList>
            <person name="Duran D."/>
            <person name="Rey L."/>
            <person name="Navarro A."/>
            <person name="Busquets A."/>
            <person name="Imperial J."/>
            <person name="Ruiz-Argueso T."/>
        </authorList>
    </citation>
    <scope>NUCLEOTIDE SEQUENCE [LARGE SCALE GENOMIC DNA]</scope>
    <source>
        <strain evidence="3 4">Ro19</strain>
    </source>
</reference>
<protein>
    <recommendedName>
        <fullName evidence="5">Bacteriophage tail tape measure N-terminal domain-containing protein</fullName>
    </recommendedName>
</protein>
<feature type="region of interest" description="Disordered" evidence="2">
    <location>
        <begin position="372"/>
        <end position="392"/>
    </location>
</feature>
<feature type="coiled-coil region" evidence="1">
    <location>
        <begin position="392"/>
        <end position="430"/>
    </location>
</feature>
<dbReference type="AlphaFoldDB" id="A0A0R3MG39"/>